<evidence type="ECO:0000313" key="7">
    <source>
        <dbReference type="Proteomes" id="UP001549920"/>
    </source>
</evidence>
<dbReference type="InterPro" id="IPR009003">
    <property type="entry name" value="Peptidase_S1_PA"/>
</dbReference>
<protein>
    <recommendedName>
        <fullName evidence="5">Peptidase S1 domain-containing protein</fullName>
    </recommendedName>
</protein>
<dbReference type="PANTHER" id="PTHR24252:SF7">
    <property type="entry name" value="HYALIN"/>
    <property type="match status" value="1"/>
</dbReference>
<proteinExistence type="predicted"/>
<comment type="caution">
    <text evidence="6">The sequence shown here is derived from an EMBL/GenBank/DDBJ whole genome shotgun (WGS) entry which is preliminary data.</text>
</comment>
<keyword evidence="2" id="KW-0378">Hydrolase</keyword>
<evidence type="ECO:0000313" key="6">
    <source>
        <dbReference type="EMBL" id="KAL0870743.1"/>
    </source>
</evidence>
<keyword evidence="1" id="KW-1015">Disulfide bond</keyword>
<dbReference type="PROSITE" id="PS50240">
    <property type="entry name" value="TRYPSIN_DOM"/>
    <property type="match status" value="1"/>
</dbReference>
<name>A0ABR3HK09_LOXSC</name>
<dbReference type="Proteomes" id="UP001549920">
    <property type="component" value="Unassembled WGS sequence"/>
</dbReference>
<dbReference type="SMART" id="SM00020">
    <property type="entry name" value="Tryp_SPc"/>
    <property type="match status" value="1"/>
</dbReference>
<feature type="transmembrane region" description="Helical" evidence="4">
    <location>
        <begin position="133"/>
        <end position="156"/>
    </location>
</feature>
<dbReference type="EMBL" id="JBEUOH010000018">
    <property type="protein sequence ID" value="KAL0870743.1"/>
    <property type="molecule type" value="Genomic_DNA"/>
</dbReference>
<evidence type="ECO:0000256" key="3">
    <source>
        <dbReference type="SAM" id="MobiDB-lite"/>
    </source>
</evidence>
<feature type="compositionally biased region" description="Polar residues" evidence="3">
    <location>
        <begin position="411"/>
        <end position="435"/>
    </location>
</feature>
<feature type="domain" description="Peptidase S1" evidence="5">
    <location>
        <begin position="551"/>
        <end position="815"/>
    </location>
</feature>
<keyword evidence="4" id="KW-0472">Membrane</keyword>
<keyword evidence="4" id="KW-0812">Transmembrane</keyword>
<dbReference type="Gene3D" id="2.40.10.10">
    <property type="entry name" value="Trypsin-like serine proteases"/>
    <property type="match status" value="2"/>
</dbReference>
<keyword evidence="4" id="KW-1133">Transmembrane helix</keyword>
<dbReference type="Pfam" id="PF00089">
    <property type="entry name" value="Trypsin"/>
    <property type="match status" value="1"/>
</dbReference>
<evidence type="ECO:0000259" key="5">
    <source>
        <dbReference type="PROSITE" id="PS50240"/>
    </source>
</evidence>
<evidence type="ECO:0000256" key="1">
    <source>
        <dbReference type="ARBA" id="ARBA00023157"/>
    </source>
</evidence>
<evidence type="ECO:0000256" key="4">
    <source>
        <dbReference type="SAM" id="Phobius"/>
    </source>
</evidence>
<reference evidence="6 7" key="1">
    <citation type="submission" date="2024-06" db="EMBL/GenBank/DDBJ databases">
        <title>A chromosome-level genome assembly of beet webworm, Loxostege sticticalis.</title>
        <authorList>
            <person name="Zhang Y."/>
        </authorList>
    </citation>
    <scope>NUCLEOTIDE SEQUENCE [LARGE SCALE GENOMIC DNA]</scope>
    <source>
        <strain evidence="6">AQ026</strain>
        <tissue evidence="6">Whole body</tissue>
    </source>
</reference>
<keyword evidence="2" id="KW-0645">Protease</keyword>
<dbReference type="PANTHER" id="PTHR24252">
    <property type="entry name" value="ACROSIN-RELATED"/>
    <property type="match status" value="1"/>
</dbReference>
<dbReference type="InterPro" id="IPR001254">
    <property type="entry name" value="Trypsin_dom"/>
</dbReference>
<dbReference type="PROSITE" id="PS00134">
    <property type="entry name" value="TRYPSIN_HIS"/>
    <property type="match status" value="1"/>
</dbReference>
<keyword evidence="2" id="KW-0720">Serine protease</keyword>
<accession>A0ABR3HK09</accession>
<keyword evidence="7" id="KW-1185">Reference proteome</keyword>
<evidence type="ECO:0000256" key="2">
    <source>
        <dbReference type="RuleBase" id="RU363034"/>
    </source>
</evidence>
<dbReference type="PRINTS" id="PR00722">
    <property type="entry name" value="CHYMOTRYPSIN"/>
</dbReference>
<feature type="compositionally biased region" description="Polar residues" evidence="3">
    <location>
        <begin position="445"/>
        <end position="459"/>
    </location>
</feature>
<dbReference type="InterPro" id="IPR033116">
    <property type="entry name" value="TRYPSIN_SER"/>
</dbReference>
<dbReference type="PROSITE" id="PS00135">
    <property type="entry name" value="TRYPSIN_SER"/>
    <property type="match status" value="1"/>
</dbReference>
<dbReference type="InterPro" id="IPR001314">
    <property type="entry name" value="Peptidase_S1A"/>
</dbReference>
<dbReference type="CDD" id="cd00190">
    <property type="entry name" value="Tryp_SPc"/>
    <property type="match status" value="1"/>
</dbReference>
<sequence>MSGTYSIAKIFVDIDFFILKHNKNFIMSYYKLLSADRYYPIEKVFYYEQQNHTQNCAFFWDKKKVPVCGGLDTAAGGSRILKLDFVHISVAKCQSGTCSFLGLKVVRTGNLCPIFPRISIIKLLNVNCLNRKLIVIAAYLLGTVGFVSFVCTITTLPKHAKCTSDATYVKNVTIRCCTPAMVYSLRVRTRWAMDPSYRRKVLDRTTNYRLFVILLLVERTACNVNVTPCILFLVNRIHKQYINRYLIIYIYYSTTNSNLHYQRIQGNGSFIVRHAPRRYTYSTQNSLSLSLANVSQALLFFYEDIEQKMGSNILSNSEFQIQLSGRIIFKTVNIYFFVFSDVTTGKPLCASRTRALRKMCDNNILPGFDDFHNAFSCNKIFKHFFWNPSPIKLLRAWVILNETPVNQSYLTNQTRAGSRTKGSNIEQPKKSTYPSPTGEPDRTESTVSTLGFTVTTQPPDSDERGGSDEYLDPSKVTEEPDYDLEEAQKDPCNYEKFPHSIPEIEKAGRRVSEIKCEEYMWNYTIHVLDVIRNRKECAEQMARRNEIATTIVGGAKARQGDFTHMGAVGWIHSDGSYRWMCGSSLISPRFTITAAHCRNASSKLKLRYTEPRVVRFGSVFLESKDNVTNSLLARDVLIAEFLVLEEYARQPIKKYNDIGLIRLQEEVHATIYIKPACLWTGFLGNDWVANITGWGKTTNTEGSESNHLRYAEVDFVEQSTCKRYIHGRRNRHWSEGLKDHQFCAGKLQGGIDACQGDSGGPLSFREPMPAAMNTTDVIHRVVGITNFGIKCAYPLLPGVYTNVTSFICWIEKNVWPEEDNAFCP</sequence>
<dbReference type="SUPFAM" id="SSF50494">
    <property type="entry name" value="Trypsin-like serine proteases"/>
    <property type="match status" value="1"/>
</dbReference>
<dbReference type="InterPro" id="IPR018114">
    <property type="entry name" value="TRYPSIN_HIS"/>
</dbReference>
<organism evidence="6 7">
    <name type="scientific">Loxostege sticticalis</name>
    <name type="common">Beet webworm moth</name>
    <dbReference type="NCBI Taxonomy" id="481309"/>
    <lineage>
        <taxon>Eukaryota</taxon>
        <taxon>Metazoa</taxon>
        <taxon>Ecdysozoa</taxon>
        <taxon>Arthropoda</taxon>
        <taxon>Hexapoda</taxon>
        <taxon>Insecta</taxon>
        <taxon>Pterygota</taxon>
        <taxon>Neoptera</taxon>
        <taxon>Endopterygota</taxon>
        <taxon>Lepidoptera</taxon>
        <taxon>Glossata</taxon>
        <taxon>Ditrysia</taxon>
        <taxon>Pyraloidea</taxon>
        <taxon>Crambidae</taxon>
        <taxon>Pyraustinae</taxon>
        <taxon>Loxostege</taxon>
    </lineage>
</organism>
<dbReference type="InterPro" id="IPR043504">
    <property type="entry name" value="Peptidase_S1_PA_chymotrypsin"/>
</dbReference>
<feature type="region of interest" description="Disordered" evidence="3">
    <location>
        <begin position="411"/>
        <end position="475"/>
    </location>
</feature>
<gene>
    <name evidence="6" type="ORF">ABMA27_005680</name>
</gene>